<feature type="binding site" evidence="10">
    <location>
        <position position="246"/>
    </location>
    <ligand>
        <name>[4Fe-4S] cluster</name>
        <dbReference type="ChEBI" id="CHEBI:49883"/>
        <label>2</label>
        <note>4Fe-4S-substrate</note>
    </ligand>
</feature>
<evidence type="ECO:0000256" key="2">
    <source>
        <dbReference type="ARBA" id="ARBA00022691"/>
    </source>
</evidence>
<feature type="binding site" evidence="10">
    <location>
        <position position="186"/>
    </location>
    <ligand>
        <name>S-adenosyl-L-methionine</name>
        <dbReference type="ChEBI" id="CHEBI:59789"/>
    </ligand>
</feature>
<organism evidence="12 13">
    <name type="scientific">Candidatus Brevifilum fermentans</name>
    <dbReference type="NCBI Taxonomy" id="1986204"/>
    <lineage>
        <taxon>Bacteria</taxon>
        <taxon>Bacillati</taxon>
        <taxon>Chloroflexota</taxon>
        <taxon>Anaerolineae</taxon>
        <taxon>Anaerolineales</taxon>
        <taxon>Anaerolineaceae</taxon>
        <taxon>Candidatus Brevifilum</taxon>
    </lineage>
</organism>
<keyword evidence="4 10" id="KW-0547">Nucleotide-binding</keyword>
<evidence type="ECO:0000256" key="5">
    <source>
        <dbReference type="ARBA" id="ARBA00023004"/>
    </source>
</evidence>
<feature type="binding site" evidence="10">
    <location>
        <position position="24"/>
    </location>
    <ligand>
        <name>[4Fe-4S] cluster</name>
        <dbReference type="ChEBI" id="CHEBI:49883"/>
        <label>1</label>
        <note>4Fe-4S-S-AdoMet</note>
    </ligand>
</feature>
<feature type="binding site" evidence="10">
    <location>
        <position position="116"/>
    </location>
    <ligand>
        <name>S-adenosyl-L-methionine</name>
        <dbReference type="ChEBI" id="CHEBI:59789"/>
    </ligand>
</feature>
<dbReference type="GO" id="GO:0051539">
    <property type="term" value="F:4 iron, 4 sulfur cluster binding"/>
    <property type="evidence" value="ECO:0007669"/>
    <property type="project" value="UniProtKB-UniRule"/>
</dbReference>
<evidence type="ECO:0000313" key="13">
    <source>
        <dbReference type="Proteomes" id="UP000195514"/>
    </source>
</evidence>
<evidence type="ECO:0000259" key="11">
    <source>
        <dbReference type="PROSITE" id="PS51918"/>
    </source>
</evidence>
<proteinExistence type="inferred from homology"/>
<dbReference type="SFLD" id="SFLDG01067">
    <property type="entry name" value="SPASM/twitch_domain_containing"/>
    <property type="match status" value="1"/>
</dbReference>
<comment type="cofactor">
    <cofactor evidence="10">
        <name>[4Fe-4S] cluster</name>
        <dbReference type="ChEBI" id="CHEBI:49883"/>
    </cofactor>
    <text evidence="10">Binds 2 [4Fe-4S] clusters. Binds 1 [4Fe-4S] cluster coordinated with 3 cysteines and an exchangeable S-adenosyl-L-methionine and 1 [4Fe-4S] cluster coordinated with 3 cysteines and the GTP-derived substrate.</text>
</comment>
<keyword evidence="7 10" id="KW-0342">GTP-binding</keyword>
<comment type="similarity">
    <text evidence="10">Belongs to the radical SAM superfamily. MoaA family.</text>
</comment>
<dbReference type="InterPro" id="IPR006638">
    <property type="entry name" value="Elp3/MiaA/NifB-like_rSAM"/>
</dbReference>
<dbReference type="AlphaFoldDB" id="A0A1Y6K4P4"/>
<dbReference type="SFLD" id="SFLDG01386">
    <property type="entry name" value="main_SPASM_domain-containing"/>
    <property type="match status" value="1"/>
</dbReference>
<keyword evidence="3 10" id="KW-0479">Metal-binding</keyword>
<dbReference type="RefSeq" id="WP_087861485.1">
    <property type="nucleotide sequence ID" value="NZ_LT859958.1"/>
</dbReference>
<dbReference type="UniPathway" id="UPA00344"/>
<dbReference type="CDD" id="cd21117">
    <property type="entry name" value="Twitch_MoaA"/>
    <property type="match status" value="1"/>
</dbReference>
<comment type="pathway">
    <text evidence="10">Cofactor biosynthesis; molybdopterin biosynthesis.</text>
</comment>
<keyword evidence="5 10" id="KW-0408">Iron</keyword>
<dbReference type="GO" id="GO:0061799">
    <property type="term" value="F:cyclic pyranopterin monophosphate synthase activity"/>
    <property type="evidence" value="ECO:0007669"/>
    <property type="project" value="TreeGrafter"/>
</dbReference>
<dbReference type="Proteomes" id="UP000195514">
    <property type="component" value="Chromosome I"/>
</dbReference>
<dbReference type="GO" id="GO:0061798">
    <property type="term" value="F:GTP 3',8'-cyclase activity"/>
    <property type="evidence" value="ECO:0007669"/>
    <property type="project" value="UniProtKB-UniRule"/>
</dbReference>
<reference evidence="13" key="1">
    <citation type="submission" date="2017-05" db="EMBL/GenBank/DDBJ databases">
        <authorList>
            <person name="Kirkegaard R."/>
            <person name="Mcilroy J S."/>
        </authorList>
    </citation>
    <scope>NUCLEOTIDE SEQUENCE [LARGE SCALE GENOMIC DNA]</scope>
</reference>
<accession>A0A1Y6K4P4</accession>
<feature type="binding site" evidence="10">
    <location>
        <position position="92"/>
    </location>
    <ligand>
        <name>GTP</name>
        <dbReference type="ChEBI" id="CHEBI:37565"/>
    </ligand>
</feature>
<dbReference type="KEGG" id="abat:CFX1CAM_0493"/>
<sequence>MIDQYGRNINYLRLSVTERCTLRCVYCRADEGICPKAAELSCADFLRIARVCVDLGIRRIRVTGGEPLLRKDILEIVGGLGQIEELVDLTMTTNAQYLAEHAEGLKKAGLKRINISLDSLREDRYRQITGGELKNVLEGIDAAVNADLLPIKINVVLVRGVNDDEVDDFIALTRDNPLDVRMIELMPVGVLGQDESLRINNDELIAARPYLQPVAPSYSGQPSRDYKITGHQGRVGFISPISHSFCADCNRIRVMSDGMLRPCLGNNAEISLKPALQEGDDALLEVIRSTIFNKPMRHHFEKGFSSEKSMLKIGG</sequence>
<keyword evidence="13" id="KW-1185">Reference proteome</keyword>
<keyword evidence="6 10" id="KW-0411">Iron-sulfur</keyword>
<feature type="binding site" evidence="10">
    <location>
        <position position="61"/>
    </location>
    <ligand>
        <name>GTP</name>
        <dbReference type="ChEBI" id="CHEBI:37565"/>
    </ligand>
</feature>
<dbReference type="PROSITE" id="PS51918">
    <property type="entry name" value="RADICAL_SAM"/>
    <property type="match status" value="1"/>
</dbReference>
<evidence type="ECO:0000256" key="4">
    <source>
        <dbReference type="ARBA" id="ARBA00022741"/>
    </source>
</evidence>
<name>A0A1Y6K4P4_9CHLR</name>
<dbReference type="PANTHER" id="PTHR22960:SF0">
    <property type="entry name" value="MOLYBDENUM COFACTOR BIOSYNTHESIS PROTEIN 1"/>
    <property type="match status" value="1"/>
</dbReference>
<dbReference type="EC" id="4.1.99.22" evidence="10"/>
<dbReference type="Pfam" id="PF04055">
    <property type="entry name" value="Radical_SAM"/>
    <property type="match status" value="1"/>
</dbReference>
<feature type="binding site" evidence="10">
    <location>
        <position position="26"/>
    </location>
    <ligand>
        <name>S-adenosyl-L-methionine</name>
        <dbReference type="ChEBI" id="CHEBI:59789"/>
    </ligand>
</feature>
<dbReference type="SUPFAM" id="SSF102114">
    <property type="entry name" value="Radical SAM enzymes"/>
    <property type="match status" value="1"/>
</dbReference>
<dbReference type="GO" id="GO:1904047">
    <property type="term" value="F:S-adenosyl-L-methionine binding"/>
    <property type="evidence" value="ECO:0007669"/>
    <property type="project" value="UniProtKB-UniRule"/>
</dbReference>
<dbReference type="NCBIfam" id="NF001199">
    <property type="entry name" value="PRK00164.2-1"/>
    <property type="match status" value="1"/>
</dbReference>
<dbReference type="InterPro" id="IPR010505">
    <property type="entry name" value="MoaA_twitch"/>
</dbReference>
<keyword evidence="2 10" id="KW-0949">S-adenosyl-L-methionine</keyword>
<evidence type="ECO:0000256" key="7">
    <source>
        <dbReference type="ARBA" id="ARBA00023134"/>
    </source>
</evidence>
<evidence type="ECO:0000256" key="9">
    <source>
        <dbReference type="ARBA" id="ARBA00023239"/>
    </source>
</evidence>
<dbReference type="InterPro" id="IPR058240">
    <property type="entry name" value="rSAM_sf"/>
</dbReference>
<feature type="binding site" evidence="10">
    <location>
        <position position="27"/>
    </location>
    <ligand>
        <name>[4Fe-4S] cluster</name>
        <dbReference type="ChEBI" id="CHEBI:49883"/>
        <label>1</label>
        <note>4Fe-4S-S-AdoMet</note>
    </ligand>
</feature>
<feature type="domain" description="Radical SAM core" evidence="11">
    <location>
        <begin position="4"/>
        <end position="223"/>
    </location>
</feature>
<dbReference type="EMBL" id="LT859958">
    <property type="protein sequence ID" value="SMX53559.1"/>
    <property type="molecule type" value="Genomic_DNA"/>
</dbReference>
<feature type="binding site" evidence="10">
    <location>
        <position position="20"/>
    </location>
    <ligand>
        <name>[4Fe-4S] cluster</name>
        <dbReference type="ChEBI" id="CHEBI:49883"/>
        <label>1</label>
        <note>4Fe-4S-S-AdoMet</note>
    </ligand>
</feature>
<keyword evidence="9 10" id="KW-0456">Lyase</keyword>
<evidence type="ECO:0000256" key="10">
    <source>
        <dbReference type="HAMAP-Rule" id="MF_01225"/>
    </source>
</evidence>
<feature type="binding site" evidence="10">
    <location>
        <begin position="251"/>
        <end position="253"/>
    </location>
    <ligand>
        <name>GTP</name>
        <dbReference type="ChEBI" id="CHEBI:37565"/>
    </ligand>
</feature>
<comment type="function">
    <text evidence="10">Catalyzes the cyclization of GTP to (8S)-3',8-cyclo-7,8-dihydroguanosine 5'-triphosphate.</text>
</comment>
<evidence type="ECO:0000256" key="3">
    <source>
        <dbReference type="ARBA" id="ARBA00022723"/>
    </source>
</evidence>
<dbReference type="NCBIfam" id="TIGR02666">
    <property type="entry name" value="moaA"/>
    <property type="match status" value="1"/>
</dbReference>
<dbReference type="GO" id="GO:0005525">
    <property type="term" value="F:GTP binding"/>
    <property type="evidence" value="ECO:0007669"/>
    <property type="project" value="UniProtKB-UniRule"/>
</dbReference>
<keyword evidence="8 10" id="KW-0501">Molybdenum cofactor biosynthesis</keyword>
<dbReference type="SFLD" id="SFLDS00029">
    <property type="entry name" value="Radical_SAM"/>
    <property type="match status" value="1"/>
</dbReference>
<gene>
    <name evidence="10 12" type="primary">moaA</name>
    <name evidence="12" type="ORF">CFX1CAM_0493</name>
</gene>
<dbReference type="GO" id="GO:0006777">
    <property type="term" value="P:Mo-molybdopterin cofactor biosynthetic process"/>
    <property type="evidence" value="ECO:0007669"/>
    <property type="project" value="UniProtKB-UniRule"/>
</dbReference>
<comment type="catalytic activity">
    <reaction evidence="10">
        <text>GTP + AH2 + S-adenosyl-L-methionine = (8S)-3',8-cyclo-7,8-dihydroguanosine 5'-triphosphate + 5'-deoxyadenosine + L-methionine + A + H(+)</text>
        <dbReference type="Rhea" id="RHEA:49576"/>
        <dbReference type="ChEBI" id="CHEBI:13193"/>
        <dbReference type="ChEBI" id="CHEBI:15378"/>
        <dbReference type="ChEBI" id="CHEBI:17319"/>
        <dbReference type="ChEBI" id="CHEBI:17499"/>
        <dbReference type="ChEBI" id="CHEBI:37565"/>
        <dbReference type="ChEBI" id="CHEBI:57844"/>
        <dbReference type="ChEBI" id="CHEBI:59789"/>
        <dbReference type="ChEBI" id="CHEBI:131766"/>
        <dbReference type="EC" id="4.1.99.22"/>
    </reaction>
</comment>
<dbReference type="Gene3D" id="3.20.20.70">
    <property type="entry name" value="Aldolase class I"/>
    <property type="match status" value="1"/>
</dbReference>
<dbReference type="InterPro" id="IPR050105">
    <property type="entry name" value="MoCo_biosynth_MoaA/MoaC"/>
</dbReference>
<dbReference type="CDD" id="cd01335">
    <property type="entry name" value="Radical_SAM"/>
    <property type="match status" value="1"/>
</dbReference>
<evidence type="ECO:0000256" key="8">
    <source>
        <dbReference type="ARBA" id="ARBA00023150"/>
    </source>
</evidence>
<evidence type="ECO:0000313" key="12">
    <source>
        <dbReference type="EMBL" id="SMX53559.1"/>
    </source>
</evidence>
<dbReference type="SMART" id="SM00729">
    <property type="entry name" value="Elp3"/>
    <property type="match status" value="1"/>
</dbReference>
<feature type="binding site" evidence="10">
    <location>
        <position position="13"/>
    </location>
    <ligand>
        <name>GTP</name>
        <dbReference type="ChEBI" id="CHEBI:37565"/>
    </ligand>
</feature>
<dbReference type="InterPro" id="IPR007197">
    <property type="entry name" value="rSAM"/>
</dbReference>
<feature type="binding site" evidence="10">
    <location>
        <position position="65"/>
    </location>
    <ligand>
        <name>S-adenosyl-L-methionine</name>
        <dbReference type="ChEBI" id="CHEBI:59789"/>
    </ligand>
</feature>
<dbReference type="OrthoDB" id="9763993at2"/>
<keyword evidence="1 10" id="KW-0004">4Fe-4S</keyword>
<protein>
    <recommendedName>
        <fullName evidence="10">GTP 3',8-cyclase</fullName>
        <ecNumber evidence="10">4.1.99.22</ecNumber>
    </recommendedName>
    <alternativeName>
        <fullName evidence="10">Molybdenum cofactor biosynthesis protein A</fullName>
    </alternativeName>
</protein>
<dbReference type="PANTHER" id="PTHR22960">
    <property type="entry name" value="MOLYBDOPTERIN COFACTOR SYNTHESIS PROTEIN A"/>
    <property type="match status" value="1"/>
</dbReference>
<feature type="binding site" evidence="10">
    <location>
        <position position="249"/>
    </location>
    <ligand>
        <name>[4Fe-4S] cluster</name>
        <dbReference type="ChEBI" id="CHEBI:49883"/>
        <label>2</label>
        <note>4Fe-4S-substrate</note>
    </ligand>
</feature>
<feature type="binding site" evidence="10">
    <location>
        <position position="263"/>
    </location>
    <ligand>
        <name>[4Fe-4S] cluster</name>
        <dbReference type="ChEBI" id="CHEBI:49883"/>
        <label>2</label>
        <note>4Fe-4S-substrate</note>
    </ligand>
</feature>
<evidence type="ECO:0000256" key="1">
    <source>
        <dbReference type="ARBA" id="ARBA00022485"/>
    </source>
</evidence>
<evidence type="ECO:0000256" key="6">
    <source>
        <dbReference type="ARBA" id="ARBA00023014"/>
    </source>
</evidence>
<dbReference type="InterPro" id="IPR013483">
    <property type="entry name" value="MoaA"/>
</dbReference>
<dbReference type="Pfam" id="PF06463">
    <property type="entry name" value="Mob_synth_C"/>
    <property type="match status" value="1"/>
</dbReference>
<dbReference type="InterPro" id="IPR013785">
    <property type="entry name" value="Aldolase_TIM"/>
</dbReference>
<dbReference type="HAMAP" id="MF_01225_B">
    <property type="entry name" value="MoaA_B"/>
    <property type="match status" value="1"/>
</dbReference>
<comment type="subunit">
    <text evidence="10">Monomer and homodimer.</text>
</comment>
<dbReference type="InterPro" id="IPR040064">
    <property type="entry name" value="MoaA-like"/>
</dbReference>
<dbReference type="SFLD" id="SFLDG01383">
    <property type="entry name" value="cyclic_pyranopterin_phosphate"/>
    <property type="match status" value="1"/>
</dbReference>
<dbReference type="GO" id="GO:0046872">
    <property type="term" value="F:metal ion binding"/>
    <property type="evidence" value="ECO:0007669"/>
    <property type="project" value="UniProtKB-KW"/>
</dbReference>
<feature type="binding site" evidence="10">
    <location>
        <position position="152"/>
    </location>
    <ligand>
        <name>GTP</name>
        <dbReference type="ChEBI" id="CHEBI:37565"/>
    </ligand>
</feature>